<organism evidence="1 2">
    <name type="scientific">Arcicella aurantiaca</name>
    <dbReference type="NCBI Taxonomy" id="591202"/>
    <lineage>
        <taxon>Bacteria</taxon>
        <taxon>Pseudomonadati</taxon>
        <taxon>Bacteroidota</taxon>
        <taxon>Cytophagia</taxon>
        <taxon>Cytophagales</taxon>
        <taxon>Flectobacillaceae</taxon>
        <taxon>Arcicella</taxon>
    </lineage>
</organism>
<name>A0A316EA90_9BACT</name>
<evidence type="ECO:0000313" key="1">
    <source>
        <dbReference type="EMBL" id="PWK26913.1"/>
    </source>
</evidence>
<dbReference type="RefSeq" id="WP_109742858.1">
    <property type="nucleotide sequence ID" value="NZ_QGGO01000009.1"/>
</dbReference>
<dbReference type="AlphaFoldDB" id="A0A316EA90"/>
<gene>
    <name evidence="1" type="ORF">LV89_02119</name>
</gene>
<dbReference type="EMBL" id="QGGO01000009">
    <property type="protein sequence ID" value="PWK26913.1"/>
    <property type="molecule type" value="Genomic_DNA"/>
</dbReference>
<sequence length="426" mass="49075">MAFKKYLVVILSTLIIYSVNGQKPKKVTIQLTLYQKAILAFKRGKWDTARKLYLLTLEKGTSKDSIDILKNNIVNCNFIIDYDKKARTALLEGRENIGVVFLEKMLKISPDNKILKKRLLSYYIKKRKQAIRNKAYAVANEYLNHSQELDSTFNKVKYISEIVNSKKLTTEKILSKLNLNKKDTITIEKKLIDSLEKLNYSYAVKQLSRDSVKLKGGIIHFGVITGIGYALPELTSLNGTFDRIYLQPSRFIGIKVTLGRLTSHFSFSTEYRLAEYKFNTFYYSTERKINLEDFNIETTDIPIYTNYQIKSLFGTNVFSISLGGVIHQIRAMKYYNNLENRYLNNGDNIANTWYSGMVGMSYQKKIFKKLKVELALKFNKGFGSFLNVDKINSFFVPSQYYPNKTNENPLTSTKMNSVNASVALIF</sequence>
<protein>
    <submittedName>
        <fullName evidence="1">Uncharacterized protein</fullName>
    </submittedName>
</protein>
<evidence type="ECO:0000313" key="2">
    <source>
        <dbReference type="Proteomes" id="UP000245489"/>
    </source>
</evidence>
<proteinExistence type="predicted"/>
<keyword evidence="2" id="KW-1185">Reference proteome</keyword>
<accession>A0A316EA90</accession>
<dbReference type="Proteomes" id="UP000245489">
    <property type="component" value="Unassembled WGS sequence"/>
</dbReference>
<comment type="caution">
    <text evidence="1">The sequence shown here is derived from an EMBL/GenBank/DDBJ whole genome shotgun (WGS) entry which is preliminary data.</text>
</comment>
<reference evidence="1 2" key="1">
    <citation type="submission" date="2018-05" db="EMBL/GenBank/DDBJ databases">
        <title>Genomic Encyclopedia of Archaeal and Bacterial Type Strains, Phase II (KMG-II): from individual species to whole genera.</title>
        <authorList>
            <person name="Goeker M."/>
        </authorList>
    </citation>
    <scope>NUCLEOTIDE SEQUENCE [LARGE SCALE GENOMIC DNA]</scope>
    <source>
        <strain evidence="1 2">DSM 22214</strain>
    </source>
</reference>